<dbReference type="OrthoDB" id="6761993at2759"/>
<dbReference type="EMBL" id="GEZM01099340">
    <property type="protein sequence ID" value="JAV53370.1"/>
    <property type="molecule type" value="Transcribed_RNA"/>
</dbReference>
<name>A0A1Y1JZW2_PHOPY</name>
<protein>
    <submittedName>
        <fullName evidence="2">Uncharacterized protein</fullName>
    </submittedName>
</protein>
<feature type="region of interest" description="Disordered" evidence="1">
    <location>
        <begin position="745"/>
        <end position="765"/>
    </location>
</feature>
<evidence type="ECO:0000313" key="2">
    <source>
        <dbReference type="EMBL" id="JAV53370.1"/>
    </source>
</evidence>
<feature type="region of interest" description="Disordered" evidence="1">
    <location>
        <begin position="256"/>
        <end position="568"/>
    </location>
</feature>
<reference evidence="3" key="3">
    <citation type="submission" date="2019-08" db="EMBL/GenBank/DDBJ databases">
        <authorList>
            <consortium name="Photinus pyralis genome working group"/>
            <person name="Fallon T.R."/>
            <person name="Sander Lower S.E."/>
            <person name="Weng J.-K."/>
        </authorList>
    </citation>
    <scope>NUCLEOTIDE SEQUENCE</scope>
    <source>
        <strain evidence="3">1611_PpyrPB1</strain>
        <tissue evidence="3">Whole body</tissue>
    </source>
</reference>
<feature type="compositionally biased region" description="Basic and acidic residues" evidence="1">
    <location>
        <begin position="312"/>
        <end position="334"/>
    </location>
</feature>
<feature type="compositionally biased region" description="Polar residues" evidence="1">
    <location>
        <begin position="46"/>
        <end position="69"/>
    </location>
</feature>
<feature type="region of interest" description="Disordered" evidence="1">
    <location>
        <begin position="160"/>
        <end position="179"/>
    </location>
</feature>
<feature type="compositionally biased region" description="Basic and acidic residues" evidence="1">
    <location>
        <begin position="376"/>
        <end position="391"/>
    </location>
</feature>
<feature type="region of interest" description="Disordered" evidence="1">
    <location>
        <begin position="200"/>
        <end position="229"/>
    </location>
</feature>
<feature type="compositionally biased region" description="Basic and acidic residues" evidence="1">
    <location>
        <begin position="1"/>
        <end position="11"/>
    </location>
</feature>
<feature type="compositionally biased region" description="Polar residues" evidence="1">
    <location>
        <begin position="336"/>
        <end position="345"/>
    </location>
</feature>
<dbReference type="Proteomes" id="UP000327044">
    <property type="component" value="Unassembled WGS sequence"/>
</dbReference>
<feature type="region of interest" description="Disordered" evidence="1">
    <location>
        <begin position="952"/>
        <end position="991"/>
    </location>
</feature>
<organism evidence="2">
    <name type="scientific">Photinus pyralis</name>
    <name type="common">Common eastern firefly</name>
    <name type="synonym">Lampyris pyralis</name>
    <dbReference type="NCBI Taxonomy" id="7054"/>
    <lineage>
        <taxon>Eukaryota</taxon>
        <taxon>Metazoa</taxon>
        <taxon>Ecdysozoa</taxon>
        <taxon>Arthropoda</taxon>
        <taxon>Hexapoda</taxon>
        <taxon>Insecta</taxon>
        <taxon>Pterygota</taxon>
        <taxon>Neoptera</taxon>
        <taxon>Endopterygota</taxon>
        <taxon>Coleoptera</taxon>
        <taxon>Polyphaga</taxon>
        <taxon>Elateriformia</taxon>
        <taxon>Elateroidea</taxon>
        <taxon>Lampyridae</taxon>
        <taxon>Lampyrinae</taxon>
        <taxon>Photinus</taxon>
    </lineage>
</organism>
<feature type="compositionally biased region" description="Polar residues" evidence="1">
    <location>
        <begin position="1093"/>
        <end position="1109"/>
    </location>
</feature>
<proteinExistence type="predicted"/>
<feature type="region of interest" description="Disordered" evidence="1">
    <location>
        <begin position="1034"/>
        <end position="1060"/>
    </location>
</feature>
<evidence type="ECO:0000313" key="3">
    <source>
        <dbReference type="EMBL" id="KAB0798309.1"/>
    </source>
</evidence>
<reference evidence="3 4" key="2">
    <citation type="journal article" date="2018" name="Elife">
        <title>Firefly genomes illuminate parallel origins of bioluminescence in beetles.</title>
        <authorList>
            <person name="Fallon T.R."/>
            <person name="Lower S.E."/>
            <person name="Chang C.H."/>
            <person name="Bessho-Uehara M."/>
            <person name="Martin G.J."/>
            <person name="Bewick A.J."/>
            <person name="Behringer M."/>
            <person name="Debat H.J."/>
            <person name="Wong I."/>
            <person name="Day J.C."/>
            <person name="Suvorov A."/>
            <person name="Silva C.J."/>
            <person name="Stanger-Hall K.F."/>
            <person name="Hall D.W."/>
            <person name="Schmitz R.J."/>
            <person name="Nelson D.R."/>
            <person name="Lewis S.M."/>
            <person name="Shigenobu S."/>
            <person name="Bybee S.M."/>
            <person name="Larracuente A.M."/>
            <person name="Oba Y."/>
            <person name="Weng J.K."/>
        </authorList>
    </citation>
    <scope>NUCLEOTIDE SEQUENCE [LARGE SCALE GENOMIC DNA]</scope>
    <source>
        <strain evidence="3">1611_PpyrPB1</strain>
        <tissue evidence="3">Whole body</tissue>
    </source>
</reference>
<feature type="compositionally biased region" description="Basic and acidic residues" evidence="1">
    <location>
        <begin position="472"/>
        <end position="495"/>
    </location>
</feature>
<feature type="compositionally biased region" description="Basic and acidic residues" evidence="1">
    <location>
        <begin position="536"/>
        <end position="545"/>
    </location>
</feature>
<sequence>MSRRTPIKELIAEESSTPSSPVRRSTRIAVRRPSVTDENHEVDKLSVSSTGSQRSISTRSRAASKSPLTLANEEEQKLPAKRTRRRGSTSSLIEEELETMARSSPIPPKIGRRTSGRSMSCSPITEMENVLKSSTPQKEVRGRRRTSALIEPVTLESIKEVETKSPRTSISTEETRDEDLPFKKKKAVLLQTITENVPDEVSRHTKVNGGVHLEEKKGNAIGDSEASVVSGTEKSALAEEKKLVILLHDISSSEGKGVVTDLCEKSEDELHNTDSSGEKETVSHSTEQSTGAKVPKRKSHSGMDTTAEIGDPLEKENVEDAEKRLLNSFEDKQAEMVNTEQSIVESSFDEPMDVDVTATPSKTTVRESMDIQEFTQAEKEEEMHRKPEKDPSSSTVEKVSTLSDEAVLNTSKESTLKSLKDSSTDLPPDVPGTPKSKTMSKAIPHEKSLSSSSSKHALVDEEDLSENIVESSQKDSPKRTSLEKKLDSPSHKTKLDTPNAPSPVLVASTITPLRRSPRLLSHSGMKDSVDITSSPDKNDQEKVSEDTALPSRSSIKDSIDIASSPVENNRETVCEDIAASKDICVKNVVENRSNTDEKLNKTFNSTIDLDLDPALKEKISTLTEALEIDSSSDAESVTHYIDDMAEEGEEDTPSEGSNDIIDIGESVGSTASEIDSEESYEVDSFIDDDEEELELLSGEEYDLGQEKPKKTGKLKKRIVQIPDSSDEECKKDEEEQVIHIADSETEANKAKEDSDMENMSTRPYCGLSPPVAISIRDSPECDETLQTNRLEEEICTANLINKEDNLESLEHIKEHKKDPVTPEKSVVQKISETTNIQSDQTLNTPNNSILHENVSLTETKRRRKSSINIKENVTVAEIADGSVSDRILKVVEAFCSTVNQPHEVSSGNVSLNLSLDYIGTSPPRENDDETVGRKRVLSDSGVEFYQAKKRLSKDSGRLSNKRRSNDPFVVETQNETLRSPSKKTKINSDEQANVWDVSLPNKQRNSFTESSPKKLGIPQIRPEEERINILEDIVIPEPKRSPKKKKQSLNVETDGGTTLSPRKKVSLCEAFIVTEENQSAKETKITPKKQRNLSDSTNTVHSDIQSMQIVETKLKKKSGKKKSSTDVKNDENIASSLGTNLNHTFELSGKEDNIVSQKGRKKNKKRELISESENVFAEPSTSAENESDDIRTKKSKRTKLAESIVKEDTKITKKKKSNSKNTLELEAPSQSQKRPKSKDGKKSKPKPASDSEMSDDLDEQLHGKYSKLEKTEGLKSKSKSKKNPPVISVECIPEKVSSSEGSWKIEYLPANVKQALQILEVKKVKSTTVYRKPKLLPSSNNPQDSWDLDVLNVTAKPTTSKKLPEHHPKDFKGRSTFDSKRVRRMETKELLKSKEKRKV</sequence>
<gene>
    <name evidence="3" type="ORF">PPYR_09302</name>
</gene>
<evidence type="ECO:0000313" key="4">
    <source>
        <dbReference type="Proteomes" id="UP000327044"/>
    </source>
</evidence>
<feature type="compositionally biased region" description="Basic and acidic residues" evidence="1">
    <location>
        <begin position="34"/>
        <end position="44"/>
    </location>
</feature>
<dbReference type="InParanoid" id="A0A1Y1JZW2"/>
<keyword evidence="4" id="KW-1185">Reference proteome</keyword>
<feature type="compositionally biased region" description="Basic and acidic residues" evidence="1">
    <location>
        <begin position="1362"/>
        <end position="1393"/>
    </location>
</feature>
<reference evidence="2" key="1">
    <citation type="journal article" date="2016" name="Sci. Rep.">
        <title>Molecular characterization of firefly nuptial gifts: a multi-omics approach sheds light on postcopulatory sexual selection.</title>
        <authorList>
            <person name="Al-Wathiqui N."/>
            <person name="Fallon T.R."/>
            <person name="South A."/>
            <person name="Weng J.K."/>
            <person name="Lewis S.M."/>
        </authorList>
    </citation>
    <scope>NUCLEOTIDE SEQUENCE</scope>
</reference>
<evidence type="ECO:0000256" key="1">
    <source>
        <dbReference type="SAM" id="MobiDB-lite"/>
    </source>
</evidence>
<feature type="region of interest" description="Disordered" evidence="1">
    <location>
        <begin position="1357"/>
        <end position="1399"/>
    </location>
</feature>
<dbReference type="EMBL" id="VVIM01000006">
    <property type="protein sequence ID" value="KAB0798309.1"/>
    <property type="molecule type" value="Genomic_DNA"/>
</dbReference>
<feature type="compositionally biased region" description="Polar residues" evidence="1">
    <location>
        <begin position="392"/>
        <end position="413"/>
    </location>
</feature>
<feature type="region of interest" description="Disordered" evidence="1">
    <location>
        <begin position="1001"/>
        <end position="1020"/>
    </location>
</feature>
<feature type="compositionally biased region" description="Basic and acidic residues" evidence="1">
    <location>
        <begin position="262"/>
        <end position="282"/>
    </location>
</feature>
<feature type="compositionally biased region" description="Basic and acidic residues" evidence="1">
    <location>
        <begin position="414"/>
        <end position="423"/>
    </location>
</feature>
<feature type="region of interest" description="Disordered" evidence="1">
    <location>
        <begin position="1078"/>
        <end position="1135"/>
    </location>
</feature>
<feature type="compositionally biased region" description="Polar residues" evidence="1">
    <location>
        <begin position="1048"/>
        <end position="1060"/>
    </location>
</feature>
<feature type="compositionally biased region" description="Basic and acidic residues" evidence="1">
    <location>
        <begin position="1259"/>
        <end position="1275"/>
    </location>
</feature>
<feature type="compositionally biased region" description="Polar residues" evidence="1">
    <location>
        <begin position="1001"/>
        <end position="1010"/>
    </location>
</feature>
<feature type="region of interest" description="Disordered" evidence="1">
    <location>
        <begin position="1"/>
        <end position="124"/>
    </location>
</feature>
<accession>A0A1Y1JZW2</accession>
<feature type="region of interest" description="Disordered" evidence="1">
    <location>
        <begin position="1155"/>
        <end position="1292"/>
    </location>
</feature>